<name>A0A812RQT2_SYMPI</name>
<evidence type="ECO:0000313" key="2">
    <source>
        <dbReference type="Proteomes" id="UP000649617"/>
    </source>
</evidence>
<dbReference type="EMBL" id="CAJNIZ010021275">
    <property type="protein sequence ID" value="CAE7450281.1"/>
    <property type="molecule type" value="Genomic_DNA"/>
</dbReference>
<protein>
    <submittedName>
        <fullName evidence="1">CML10 protein</fullName>
    </submittedName>
</protein>
<dbReference type="AlphaFoldDB" id="A0A812RQT2"/>
<reference evidence="1" key="1">
    <citation type="submission" date="2021-02" db="EMBL/GenBank/DDBJ databases">
        <authorList>
            <person name="Dougan E. K."/>
            <person name="Rhodes N."/>
            <person name="Thang M."/>
            <person name="Chan C."/>
        </authorList>
    </citation>
    <scope>NUCLEOTIDE SEQUENCE</scope>
</reference>
<gene>
    <name evidence="1" type="primary">CML10</name>
    <name evidence="1" type="ORF">SPIL2461_LOCUS11026</name>
</gene>
<evidence type="ECO:0000313" key="1">
    <source>
        <dbReference type="EMBL" id="CAE7450281.1"/>
    </source>
</evidence>
<feature type="non-terminal residue" evidence="1">
    <location>
        <position position="1"/>
    </location>
</feature>
<organism evidence="1 2">
    <name type="scientific">Symbiodinium pilosum</name>
    <name type="common">Dinoflagellate</name>
    <dbReference type="NCBI Taxonomy" id="2952"/>
    <lineage>
        <taxon>Eukaryota</taxon>
        <taxon>Sar</taxon>
        <taxon>Alveolata</taxon>
        <taxon>Dinophyceae</taxon>
        <taxon>Suessiales</taxon>
        <taxon>Symbiodiniaceae</taxon>
        <taxon>Symbiodinium</taxon>
    </lineage>
</organism>
<proteinExistence type="predicted"/>
<keyword evidence="2" id="KW-1185">Reference proteome</keyword>
<dbReference type="Proteomes" id="UP000649617">
    <property type="component" value="Unassembled WGS sequence"/>
</dbReference>
<comment type="caution">
    <text evidence="1">The sequence shown here is derived from an EMBL/GenBank/DDBJ whole genome shotgun (WGS) entry which is preliminary data.</text>
</comment>
<sequence>EIAAPPTPADIVKFNMHFRNLTNKLHQPADGLYASGAYKLSVDDFGKATLVDNGYVDDYRPPFSLDSFYKCYLNSQARKQELLKVKVDSEYNREDASTLTASNNCTRSRQELKQLDGELPWNELVNLPRASYEKYL</sequence>
<accession>A0A812RQT2</accession>
<feature type="non-terminal residue" evidence="1">
    <location>
        <position position="136"/>
    </location>
</feature>